<evidence type="ECO:0008006" key="4">
    <source>
        <dbReference type="Google" id="ProtNLM"/>
    </source>
</evidence>
<dbReference type="InterPro" id="IPR014229">
    <property type="entry name" value="Spore_YtfJ"/>
</dbReference>
<feature type="transmembrane region" description="Helical" evidence="1">
    <location>
        <begin position="83"/>
        <end position="103"/>
    </location>
</feature>
<keyword evidence="1" id="KW-1133">Transmembrane helix</keyword>
<dbReference type="Proteomes" id="UP000309133">
    <property type="component" value="Unassembled WGS sequence"/>
</dbReference>
<reference evidence="2 3" key="1">
    <citation type="submission" date="2019-04" db="EMBL/GenBank/DDBJ databases">
        <authorList>
            <person name="Jiang L."/>
        </authorList>
    </citation>
    <scope>NUCLEOTIDE SEQUENCE [LARGE SCALE GENOMIC DNA]</scope>
    <source>
        <strain evidence="2 3">YIM 131853</strain>
    </source>
</reference>
<evidence type="ECO:0000313" key="3">
    <source>
        <dbReference type="Proteomes" id="UP000309133"/>
    </source>
</evidence>
<evidence type="ECO:0000256" key="1">
    <source>
        <dbReference type="SAM" id="Phobius"/>
    </source>
</evidence>
<proteinExistence type="predicted"/>
<protein>
    <recommendedName>
        <fullName evidence="4">Sporulation protein</fullName>
    </recommendedName>
</protein>
<dbReference type="AlphaFoldDB" id="A0A4S4FHK5"/>
<dbReference type="Pfam" id="PF09579">
    <property type="entry name" value="Spore_YtfJ"/>
    <property type="match status" value="1"/>
</dbReference>
<sequence>MAHLASELADKVSSLGIKSVYGDPIEVGGKTVVPVAAMWFGFGAGSEEGDDAAGGGGGGGVTIPVGAYVEEAGFVRFQPNVVALLWVGIPFVWVAGKAIARIFKALKH</sequence>
<dbReference type="EMBL" id="SSSM01000006">
    <property type="protein sequence ID" value="THG28615.1"/>
    <property type="molecule type" value="Genomic_DNA"/>
</dbReference>
<accession>A0A4S4FHK5</accession>
<organism evidence="2 3">
    <name type="scientific">Naasia lichenicola</name>
    <dbReference type="NCBI Taxonomy" id="2565933"/>
    <lineage>
        <taxon>Bacteria</taxon>
        <taxon>Bacillati</taxon>
        <taxon>Actinomycetota</taxon>
        <taxon>Actinomycetes</taxon>
        <taxon>Micrococcales</taxon>
        <taxon>Microbacteriaceae</taxon>
        <taxon>Naasia</taxon>
    </lineage>
</organism>
<name>A0A4S4FHK5_9MICO</name>
<keyword evidence="3" id="KW-1185">Reference proteome</keyword>
<keyword evidence="1" id="KW-0472">Membrane</keyword>
<keyword evidence="1" id="KW-0812">Transmembrane</keyword>
<dbReference type="RefSeq" id="WP_136428975.1">
    <property type="nucleotide sequence ID" value="NZ_SSSM01000006.1"/>
</dbReference>
<comment type="caution">
    <text evidence="2">The sequence shown here is derived from an EMBL/GenBank/DDBJ whole genome shotgun (WGS) entry which is preliminary data.</text>
</comment>
<dbReference type="OrthoDB" id="4965215at2"/>
<evidence type="ECO:0000313" key="2">
    <source>
        <dbReference type="EMBL" id="THG28615.1"/>
    </source>
</evidence>
<gene>
    <name evidence="2" type="ORF">E6C64_17605</name>
</gene>